<keyword evidence="1" id="KW-1133">Transmembrane helix</keyword>
<dbReference type="InterPro" id="IPR025962">
    <property type="entry name" value="SdpI/YhfL"/>
</dbReference>
<gene>
    <name evidence="2" type="ORF">G3M99_11525</name>
</gene>
<feature type="transmembrane region" description="Helical" evidence="1">
    <location>
        <begin position="84"/>
        <end position="104"/>
    </location>
</feature>
<keyword evidence="1" id="KW-0812">Transmembrane</keyword>
<keyword evidence="1" id="KW-0472">Membrane</keyword>
<protein>
    <submittedName>
        <fullName evidence="2">SdpI family protein</fullName>
    </submittedName>
</protein>
<dbReference type="AlphaFoldDB" id="A0A6M0H402"/>
<evidence type="ECO:0000313" key="2">
    <source>
        <dbReference type="EMBL" id="NEU05470.1"/>
    </source>
</evidence>
<dbReference type="Pfam" id="PF13630">
    <property type="entry name" value="SdpI"/>
    <property type="match status" value="1"/>
</dbReference>
<dbReference type="EMBL" id="JAAGPU010000021">
    <property type="protein sequence ID" value="NEU05470.1"/>
    <property type="molecule type" value="Genomic_DNA"/>
</dbReference>
<evidence type="ECO:0000256" key="1">
    <source>
        <dbReference type="SAM" id="Phobius"/>
    </source>
</evidence>
<feature type="transmembrane region" description="Helical" evidence="1">
    <location>
        <begin position="59"/>
        <end position="78"/>
    </location>
</feature>
<organism evidence="2 3">
    <name type="scientific">Clostridium senegalense</name>
    <dbReference type="NCBI Taxonomy" id="1465809"/>
    <lineage>
        <taxon>Bacteria</taxon>
        <taxon>Bacillati</taxon>
        <taxon>Bacillota</taxon>
        <taxon>Clostridia</taxon>
        <taxon>Eubacteriales</taxon>
        <taxon>Clostridiaceae</taxon>
        <taxon>Clostridium</taxon>
    </lineage>
</organism>
<accession>A0A6M0H402</accession>
<keyword evidence="3" id="KW-1185">Reference proteome</keyword>
<dbReference type="Proteomes" id="UP000481872">
    <property type="component" value="Unassembled WGS sequence"/>
</dbReference>
<feature type="transmembrane region" description="Helical" evidence="1">
    <location>
        <begin position="6"/>
        <end position="24"/>
    </location>
</feature>
<evidence type="ECO:0000313" key="3">
    <source>
        <dbReference type="Proteomes" id="UP000481872"/>
    </source>
</evidence>
<proteinExistence type="predicted"/>
<comment type="caution">
    <text evidence="2">The sequence shown here is derived from an EMBL/GenBank/DDBJ whole genome shotgun (WGS) entry which is preliminary data.</text>
</comment>
<reference evidence="2 3" key="1">
    <citation type="submission" date="2020-02" db="EMBL/GenBank/DDBJ databases">
        <title>Genome assembly of a novel Clostridium senegalense strain.</title>
        <authorList>
            <person name="Gupta T.B."/>
            <person name="Jauregui R."/>
            <person name="Maclean P."/>
            <person name="Nawarathana A."/>
            <person name="Brightwell G."/>
        </authorList>
    </citation>
    <scope>NUCLEOTIDE SEQUENCE [LARGE SCALE GENOMIC DNA]</scope>
    <source>
        <strain evidence="2 3">AGRFS4</strain>
    </source>
</reference>
<dbReference type="RefSeq" id="WP_199870248.1">
    <property type="nucleotide sequence ID" value="NZ_JAAGPU010000021.1"/>
</dbReference>
<sequence>MEIFFWFIDLLLPVTMIILGKIIGNKPPKEINNVCGYRTTRSMESKEAWDYANTLCGKLWFKIGIILFILIVLLKLIIPIESQYLSLVNVGIGLVALIMPIPFIEMKLKSKFHK</sequence>
<name>A0A6M0H402_9CLOT</name>